<feature type="transmembrane region" description="Helical" evidence="5">
    <location>
        <begin position="142"/>
        <end position="161"/>
    </location>
</feature>
<keyword evidence="4 5" id="KW-0472">Membrane</keyword>
<evidence type="ECO:0000256" key="3">
    <source>
        <dbReference type="ARBA" id="ARBA00022989"/>
    </source>
</evidence>
<feature type="transmembrane region" description="Helical" evidence="5">
    <location>
        <begin position="195"/>
        <end position="215"/>
    </location>
</feature>
<accession>A0A2T2X326</accession>
<dbReference type="AlphaFoldDB" id="A0A2T2X326"/>
<feature type="transmembrane region" description="Helical" evidence="5">
    <location>
        <begin position="461"/>
        <end position="479"/>
    </location>
</feature>
<protein>
    <submittedName>
        <fullName evidence="6">Uncharacterized protein</fullName>
    </submittedName>
</protein>
<feature type="transmembrane region" description="Helical" evidence="5">
    <location>
        <begin position="438"/>
        <end position="455"/>
    </location>
</feature>
<dbReference type="GO" id="GO:0016020">
    <property type="term" value="C:membrane"/>
    <property type="evidence" value="ECO:0007669"/>
    <property type="project" value="UniProtKB-SubCell"/>
</dbReference>
<feature type="transmembrane region" description="Helical" evidence="5">
    <location>
        <begin position="404"/>
        <end position="426"/>
    </location>
</feature>
<proteinExistence type="predicted"/>
<feature type="transmembrane region" description="Helical" evidence="5">
    <location>
        <begin position="106"/>
        <end position="130"/>
    </location>
</feature>
<feature type="transmembrane region" description="Helical" evidence="5">
    <location>
        <begin position="236"/>
        <end position="261"/>
    </location>
</feature>
<dbReference type="EMBL" id="PXYT01000018">
    <property type="protein sequence ID" value="PSR28895.1"/>
    <property type="molecule type" value="Genomic_DNA"/>
</dbReference>
<reference evidence="6 7" key="1">
    <citation type="journal article" date="2014" name="BMC Genomics">
        <title>Comparison of environmental and isolate Sulfobacillus genomes reveals diverse carbon, sulfur, nitrogen, and hydrogen metabolisms.</title>
        <authorList>
            <person name="Justice N.B."/>
            <person name="Norman A."/>
            <person name="Brown C.T."/>
            <person name="Singh A."/>
            <person name="Thomas B.C."/>
            <person name="Banfield J.F."/>
        </authorList>
    </citation>
    <scope>NUCLEOTIDE SEQUENCE [LARGE SCALE GENOMIC DNA]</scope>
    <source>
        <strain evidence="6">AMDSBA1</strain>
    </source>
</reference>
<name>A0A2T2X326_9FIRM</name>
<dbReference type="PANTHER" id="PTHR43424:SF1">
    <property type="entry name" value="LOCUS PUTATIVE PROTEIN 1-RELATED"/>
    <property type="match status" value="1"/>
</dbReference>
<organism evidence="6 7">
    <name type="scientific">Sulfobacillus benefaciens</name>
    <dbReference type="NCBI Taxonomy" id="453960"/>
    <lineage>
        <taxon>Bacteria</taxon>
        <taxon>Bacillati</taxon>
        <taxon>Bacillota</taxon>
        <taxon>Clostridia</taxon>
        <taxon>Eubacteriales</taxon>
        <taxon>Clostridiales Family XVII. Incertae Sedis</taxon>
        <taxon>Sulfobacillus</taxon>
    </lineage>
</organism>
<evidence type="ECO:0000256" key="2">
    <source>
        <dbReference type="ARBA" id="ARBA00022692"/>
    </source>
</evidence>
<evidence type="ECO:0000256" key="1">
    <source>
        <dbReference type="ARBA" id="ARBA00004141"/>
    </source>
</evidence>
<dbReference type="InterPro" id="IPR052556">
    <property type="entry name" value="PolySynth_Transporter"/>
</dbReference>
<dbReference type="InterPro" id="IPR002797">
    <property type="entry name" value="Polysacc_synth"/>
</dbReference>
<dbReference type="PANTHER" id="PTHR43424">
    <property type="entry name" value="LOCUS PUTATIVE PROTEIN 1-RELATED"/>
    <property type="match status" value="1"/>
</dbReference>
<dbReference type="CDD" id="cd13128">
    <property type="entry name" value="MATE_Wzx_like"/>
    <property type="match status" value="1"/>
</dbReference>
<evidence type="ECO:0000313" key="7">
    <source>
        <dbReference type="Proteomes" id="UP000242699"/>
    </source>
</evidence>
<evidence type="ECO:0000256" key="4">
    <source>
        <dbReference type="ARBA" id="ARBA00023136"/>
    </source>
</evidence>
<keyword evidence="2 5" id="KW-0812">Transmembrane</keyword>
<feature type="transmembrane region" description="Helical" evidence="5">
    <location>
        <begin position="378"/>
        <end position="398"/>
    </location>
</feature>
<comment type="subcellular location">
    <subcellularLocation>
        <location evidence="1">Membrane</location>
        <topology evidence="1">Multi-pass membrane protein</topology>
    </subcellularLocation>
</comment>
<comment type="caution">
    <text evidence="6">The sequence shown here is derived from an EMBL/GenBank/DDBJ whole genome shotgun (WGS) entry which is preliminary data.</text>
</comment>
<feature type="transmembrane region" description="Helical" evidence="5">
    <location>
        <begin position="62"/>
        <end position="85"/>
    </location>
</feature>
<feature type="transmembrane region" description="Helical" evidence="5">
    <location>
        <begin position="273"/>
        <end position="294"/>
    </location>
</feature>
<dbReference type="Pfam" id="PF01943">
    <property type="entry name" value="Polysacc_synt"/>
    <property type="match status" value="1"/>
</dbReference>
<dbReference type="Proteomes" id="UP000242699">
    <property type="component" value="Unassembled WGS sequence"/>
</dbReference>
<evidence type="ECO:0000256" key="5">
    <source>
        <dbReference type="SAM" id="Phobius"/>
    </source>
</evidence>
<feature type="transmembrane region" description="Helical" evidence="5">
    <location>
        <begin position="168"/>
        <end position="189"/>
    </location>
</feature>
<evidence type="ECO:0000313" key="6">
    <source>
        <dbReference type="EMBL" id="PSR28895.1"/>
    </source>
</evidence>
<keyword evidence="3 5" id="KW-1133">Transmembrane helix</keyword>
<feature type="transmembrane region" description="Helical" evidence="5">
    <location>
        <begin position="346"/>
        <end position="366"/>
    </location>
</feature>
<gene>
    <name evidence="6" type="ORF">C7B43_09440</name>
</gene>
<sequence>MLKDSRPRTLIMLLGGKASQIMIHEQEASSLRRLGWLSASKVLQSLLSFVALSYLARVLGPGFFGILGFATQVVAYFVLASSLGIPTFIMREIAASGQPGKSIGRAIPATLILAVLCYLLLIVGTSPLLLHLSVMERAVVDIMGLQVLTNALSLSAALSGARLTNISAWASLIGTLLRVGLILLCIHHPSDLPELCALTILGAAATVAWQWAGMTRLTSIEWRFSLSDFYHIIKQSLLLSASTVMTQIYGSTDIILLGWLVNMQVVGYYSAAYRIPLFLAGFSVIYGQILIPGATRLYLRNPGLLKQKLRSNLNYTAVAVIPIAVGGSVLAHPIVVAVYSGRFSPAATPMAILMWSWAIAFITLHYGQVLIAIGQEKIFAQGIFLGAVLNVLLNLWFIPPWGAAGSAIAITVTEFFILIFMGWKVCRILGAYGPNFSVIMRTTLNAGTMGGYLLWSRSHESWPFAIASAMVLYGILMIVTRTLTKKDWSQISIALSRPPKR</sequence>
<feature type="transmembrane region" description="Helical" evidence="5">
    <location>
        <begin position="315"/>
        <end position="340"/>
    </location>
</feature>